<name>A0A238JTX8_9RHOB</name>
<evidence type="ECO:0000313" key="4">
    <source>
        <dbReference type="Proteomes" id="UP000207598"/>
    </source>
</evidence>
<reference evidence="3 4" key="1">
    <citation type="submission" date="2017-05" db="EMBL/GenBank/DDBJ databases">
        <authorList>
            <person name="Song R."/>
            <person name="Chenine A.L."/>
            <person name="Ruprecht R.M."/>
        </authorList>
    </citation>
    <scope>NUCLEOTIDE SEQUENCE [LARGE SCALE GENOMIC DNA]</scope>
    <source>
        <strain evidence="3 4">CECT 8898</strain>
    </source>
</reference>
<dbReference type="OrthoDB" id="9799053at2"/>
<dbReference type="EMBL" id="FXYF01000001">
    <property type="protein sequence ID" value="SMX33282.1"/>
    <property type="molecule type" value="Genomic_DNA"/>
</dbReference>
<feature type="domain" description="(S)-ureidoglycine aminohydrolase cupin" evidence="2">
    <location>
        <begin position="47"/>
        <end position="114"/>
    </location>
</feature>
<evidence type="ECO:0000313" key="3">
    <source>
        <dbReference type="EMBL" id="SMX33282.1"/>
    </source>
</evidence>
<dbReference type="InterPro" id="IPR014710">
    <property type="entry name" value="RmlC-like_jellyroll"/>
</dbReference>
<dbReference type="SUPFAM" id="SSF51182">
    <property type="entry name" value="RmlC-like cupins"/>
    <property type="match status" value="1"/>
</dbReference>
<dbReference type="PANTHER" id="PTHR40943">
    <property type="entry name" value="CYTOPLASMIC PROTEIN-RELATED"/>
    <property type="match status" value="1"/>
</dbReference>
<gene>
    <name evidence="3" type="ORF">MAA8898_00434</name>
</gene>
<feature type="region of interest" description="Disordered" evidence="1">
    <location>
        <begin position="24"/>
        <end position="46"/>
    </location>
</feature>
<dbReference type="PANTHER" id="PTHR40943:SF1">
    <property type="entry name" value="CYTOPLASMIC PROTEIN"/>
    <property type="match status" value="1"/>
</dbReference>
<protein>
    <recommendedName>
        <fullName evidence="2">(S)-ureidoglycine aminohydrolase cupin domain-containing protein</fullName>
    </recommendedName>
</protein>
<evidence type="ECO:0000256" key="1">
    <source>
        <dbReference type="SAM" id="MobiDB-lite"/>
    </source>
</evidence>
<accession>A0A238JTX8</accession>
<dbReference type="InterPro" id="IPR011051">
    <property type="entry name" value="RmlC_Cupin_sf"/>
</dbReference>
<dbReference type="Gene3D" id="2.60.120.10">
    <property type="entry name" value="Jelly Rolls"/>
    <property type="match status" value="1"/>
</dbReference>
<keyword evidence="4" id="KW-1185">Reference proteome</keyword>
<proteinExistence type="predicted"/>
<dbReference type="AlphaFoldDB" id="A0A238JTX8"/>
<dbReference type="RefSeq" id="WP_094019304.1">
    <property type="nucleotide sequence ID" value="NZ_FXYF01000001.1"/>
</dbReference>
<sequence length="123" mass="13231">MFTYAPGDDVGPLEPWPLDNPASAYAIRKGDPRTSGRIDAGGAGHPTRHGMWRCTAGALDCTEQGDELMVVLAGRGRVIDHASGQVTELRPGVSHFLRDGARVTWEIDADLTKVFFGHKPGGY</sequence>
<dbReference type="Pfam" id="PF05899">
    <property type="entry name" value="Cupin_3"/>
    <property type="match status" value="1"/>
</dbReference>
<dbReference type="InterPro" id="IPR008579">
    <property type="entry name" value="UGlyAH_Cupin_dom"/>
</dbReference>
<organism evidence="3 4">
    <name type="scientific">Maliponia aquimaris</name>
    <dbReference type="NCBI Taxonomy" id="1673631"/>
    <lineage>
        <taxon>Bacteria</taxon>
        <taxon>Pseudomonadati</taxon>
        <taxon>Pseudomonadota</taxon>
        <taxon>Alphaproteobacteria</taxon>
        <taxon>Rhodobacterales</taxon>
        <taxon>Paracoccaceae</taxon>
        <taxon>Maliponia</taxon>
    </lineage>
</organism>
<evidence type="ECO:0000259" key="2">
    <source>
        <dbReference type="Pfam" id="PF05899"/>
    </source>
</evidence>
<dbReference type="Proteomes" id="UP000207598">
    <property type="component" value="Unassembled WGS sequence"/>
</dbReference>